<gene>
    <name evidence="1" type="ORF">L914_15986</name>
</gene>
<dbReference type="Proteomes" id="UP000054532">
    <property type="component" value="Unassembled WGS sequence"/>
</dbReference>
<evidence type="ECO:0000313" key="1">
    <source>
        <dbReference type="EMBL" id="ETM37464.1"/>
    </source>
</evidence>
<organism evidence="1">
    <name type="scientific">Phytophthora nicotianae</name>
    <name type="common">Potato buckeye rot agent</name>
    <name type="synonym">Phytophthora parasitica</name>
    <dbReference type="NCBI Taxonomy" id="4792"/>
    <lineage>
        <taxon>Eukaryota</taxon>
        <taxon>Sar</taxon>
        <taxon>Stramenopiles</taxon>
        <taxon>Oomycota</taxon>
        <taxon>Peronosporomycetes</taxon>
        <taxon>Peronosporales</taxon>
        <taxon>Peronosporaceae</taxon>
        <taxon>Phytophthora</taxon>
    </lineage>
</organism>
<name>W2MPQ0_PHYNI</name>
<sequence length="94" mass="10998">MTGGVSKKADYVKSYNAWLNCLNREHRWIKCDMVLILDARVVYNAILQLAYVVQEHLHIVQEKFQNDLKRLRKKGEQSNFFDACHAIETGRLGF</sequence>
<dbReference type="AlphaFoldDB" id="W2MPQ0"/>
<protein>
    <submittedName>
        <fullName evidence="1">Uncharacterized protein</fullName>
    </submittedName>
</protein>
<dbReference type="EMBL" id="KI695090">
    <property type="protein sequence ID" value="ETM37464.1"/>
    <property type="molecule type" value="Genomic_DNA"/>
</dbReference>
<reference evidence="1" key="1">
    <citation type="submission" date="2013-11" db="EMBL/GenBank/DDBJ databases">
        <title>The Genome Sequence of Phytophthora parasitica IAC_01/95.</title>
        <authorList>
            <consortium name="The Broad Institute Genomics Platform"/>
            <person name="Russ C."/>
            <person name="Tyler B."/>
            <person name="Panabieres F."/>
            <person name="Shan W."/>
            <person name="Tripathy S."/>
            <person name="Grunwald N."/>
            <person name="Machado M."/>
            <person name="Johnson C.S."/>
            <person name="Arredondo F."/>
            <person name="Hong C."/>
            <person name="Coffey M."/>
            <person name="Young S.K."/>
            <person name="Zeng Q."/>
            <person name="Gargeya S."/>
            <person name="Fitzgerald M."/>
            <person name="Abouelleil A."/>
            <person name="Alvarado L."/>
            <person name="Chapman S.B."/>
            <person name="Gainer-Dewar J."/>
            <person name="Goldberg J."/>
            <person name="Griggs A."/>
            <person name="Gujja S."/>
            <person name="Hansen M."/>
            <person name="Howarth C."/>
            <person name="Imamovic A."/>
            <person name="Ireland A."/>
            <person name="Larimer J."/>
            <person name="McCowan C."/>
            <person name="Murphy C."/>
            <person name="Pearson M."/>
            <person name="Poon T.W."/>
            <person name="Priest M."/>
            <person name="Roberts A."/>
            <person name="Saif S."/>
            <person name="Shea T."/>
            <person name="Sykes S."/>
            <person name="Wortman J."/>
            <person name="Nusbaum C."/>
            <person name="Birren B."/>
        </authorList>
    </citation>
    <scope>NUCLEOTIDE SEQUENCE [LARGE SCALE GENOMIC DNA]</scope>
    <source>
        <strain evidence="1">IAC_01/95</strain>
    </source>
</reference>
<proteinExistence type="predicted"/>
<accession>W2MPQ0</accession>
<dbReference type="VEuPathDB" id="FungiDB:PPTG_24768"/>